<evidence type="ECO:0000313" key="3">
    <source>
        <dbReference type="EMBL" id="KYD35047.1"/>
    </source>
</evidence>
<dbReference type="Proteomes" id="UP000075517">
    <property type="component" value="Unassembled WGS sequence"/>
</dbReference>
<organism evidence="3 6">
    <name type="scientific">Geobacillus stearothermophilus</name>
    <name type="common">Bacillus stearothermophilus</name>
    <dbReference type="NCBI Taxonomy" id="1422"/>
    <lineage>
        <taxon>Bacteria</taxon>
        <taxon>Bacillati</taxon>
        <taxon>Bacillota</taxon>
        <taxon>Bacilli</taxon>
        <taxon>Bacillales</taxon>
        <taxon>Anoxybacillaceae</taxon>
        <taxon>Geobacillus</taxon>
    </lineage>
</organism>
<comment type="caution">
    <text evidence="3">The sequence shown here is derived from an EMBL/GenBank/DDBJ whole genome shotgun (WGS) entry which is preliminary data.</text>
</comment>
<keyword evidence="8" id="KW-1185">Reference proteome</keyword>
<dbReference type="Proteomes" id="UP000075424">
    <property type="component" value="Unassembled WGS sequence"/>
</dbReference>
<gene>
    <name evidence="2" type="ORF">B4109_1986</name>
    <name evidence="3" type="ORF">B4114_1973</name>
    <name evidence="4" type="ORF">D9548_09600</name>
    <name evidence="1" type="ORF">GS8_2112</name>
</gene>
<evidence type="ECO:0000313" key="7">
    <source>
        <dbReference type="Proteomes" id="UP000266922"/>
    </source>
</evidence>
<dbReference type="EMBL" id="RCTJ01000030">
    <property type="protein sequence ID" value="RLQ13802.1"/>
    <property type="molecule type" value="Genomic_DNA"/>
</dbReference>
<evidence type="ECO:0000313" key="6">
    <source>
        <dbReference type="Proteomes" id="UP000075517"/>
    </source>
</evidence>
<dbReference type="AlphaFoldDB" id="A0A087LFW7"/>
<protein>
    <submittedName>
        <fullName evidence="1">Stage III sporulation protein AB</fullName>
    </submittedName>
    <submittedName>
        <fullName evidence="4">Stage III sporulation protein SpoAB</fullName>
    </submittedName>
</protein>
<evidence type="ECO:0000313" key="4">
    <source>
        <dbReference type="EMBL" id="RLQ13802.1"/>
    </source>
</evidence>
<dbReference type="EMBL" id="LQYV01000132">
    <property type="protein sequence ID" value="KYD21661.1"/>
    <property type="molecule type" value="Genomic_DNA"/>
</dbReference>
<reference evidence="5 6" key="1">
    <citation type="submission" date="2016-01" db="EMBL/GenBank/DDBJ databases">
        <title>Draft Genome Sequences of Seven Thermophilic Sporeformers Isolated from Foods.</title>
        <authorList>
            <person name="Berendsen E.M."/>
            <person name="Wells-Bennik M.H."/>
            <person name="Krawcyk A.O."/>
            <person name="De Jong A."/>
            <person name="Holsappel S."/>
            <person name="Eijlander R.T."/>
            <person name="Kuipers O.P."/>
        </authorList>
    </citation>
    <scope>NUCLEOTIDE SEQUENCE [LARGE SCALE GENOMIC DNA]</scope>
    <source>
        <strain evidence="2 5">B4109</strain>
        <strain evidence="3 6">B4114</strain>
    </source>
</reference>
<proteinExistence type="predicted"/>
<dbReference type="Proteomes" id="UP000266922">
    <property type="component" value="Unassembled WGS sequence"/>
</dbReference>
<name>A0A087LFW7_GEOSE</name>
<dbReference type="EMBL" id="LQYY01000017">
    <property type="protein sequence ID" value="KYD35047.1"/>
    <property type="molecule type" value="Genomic_DNA"/>
</dbReference>
<dbReference type="Proteomes" id="UP000773850">
    <property type="component" value="Unassembled WGS sequence"/>
</dbReference>
<dbReference type="RefSeq" id="WP_033009392.1">
    <property type="nucleotide sequence ID" value="NZ_CBCSGJ010000001.1"/>
</dbReference>
<reference evidence="4 7" key="3">
    <citation type="submission" date="2018-10" db="EMBL/GenBank/DDBJ databases">
        <title>Geobacillus stearothermophilus in processing lines of powdered infant formula.</title>
        <authorList>
            <person name="Rhee M.S."/>
            <person name="Choi I.-G."/>
            <person name="Cho T.J."/>
            <person name="Park B."/>
        </authorList>
    </citation>
    <scope>NUCLEOTIDE SEQUENCE [LARGE SCALE GENOMIC DNA]</scope>
    <source>
        <strain evidence="4 7">FHS-PPGT130</strain>
    </source>
</reference>
<dbReference type="PATRIC" id="fig|1422.12.peg.1173"/>
<dbReference type="Pfam" id="PF09548">
    <property type="entry name" value="Spore_III_AB"/>
    <property type="match status" value="1"/>
</dbReference>
<dbReference type="NCBIfam" id="TIGR02833">
    <property type="entry name" value="spore_III_AB"/>
    <property type="match status" value="1"/>
</dbReference>
<evidence type="ECO:0000313" key="1">
    <source>
        <dbReference type="EMBL" id="KAF6509955.1"/>
    </source>
</evidence>
<accession>A0A164C4G9</accession>
<dbReference type="PIRSF" id="PIRSF021435">
    <property type="entry name" value="SpoIIIAB"/>
    <property type="match status" value="1"/>
</dbReference>
<evidence type="ECO:0000313" key="8">
    <source>
        <dbReference type="Proteomes" id="UP000773850"/>
    </source>
</evidence>
<dbReference type="EMBL" id="LUCS01000028">
    <property type="protein sequence ID" value="KAF6509955.1"/>
    <property type="molecule type" value="Genomic_DNA"/>
</dbReference>
<evidence type="ECO:0000313" key="2">
    <source>
        <dbReference type="EMBL" id="KYD21661.1"/>
    </source>
</evidence>
<reference evidence="1 8" key="2">
    <citation type="submission" date="2016-03" db="EMBL/GenBank/DDBJ databases">
        <title>Spore heat resistance.</title>
        <authorList>
            <person name="Boekhorst J."/>
            <person name="Berendsen E.M."/>
            <person name="Wells-Bennik M.H."/>
            <person name="Kuipers O.P."/>
        </authorList>
    </citation>
    <scope>NUCLEOTIDE SEQUENCE [LARGE SCALE GENOMIC DNA]</scope>
    <source>
        <strain evidence="1 8">GS8</strain>
    </source>
</reference>
<dbReference type="GeneID" id="89611394"/>
<dbReference type="OrthoDB" id="1957909at2"/>
<dbReference type="InterPro" id="IPR014198">
    <property type="entry name" value="Spore_III_AB"/>
</dbReference>
<sequence>MKWLGALLILAASTWMGMAAARALYERPRQLRQLKAALRAFEAEVMYGHTPLAEASQHIARQTAAPIGELFAQFAAALHACETSVAEAWEKSLRAVWGKTALKQGEWEVMKQFGATLGQYDRLTQQQQIALALAHLEREEAEALDDQARYGKMAKSLGVLAGLLLVILLM</sequence>
<evidence type="ECO:0000313" key="5">
    <source>
        <dbReference type="Proteomes" id="UP000075424"/>
    </source>
</evidence>
<accession>A0A087LFW7</accession>